<dbReference type="PANTHER" id="PTHR13288:SF8">
    <property type="entry name" value="SPLICING FACTOR 45"/>
    <property type="match status" value="1"/>
</dbReference>
<feature type="domain" description="G-patch" evidence="2">
    <location>
        <begin position="144"/>
        <end position="184"/>
    </location>
</feature>
<evidence type="ECO:0000313" key="3">
    <source>
        <dbReference type="EMBL" id="VDM04728.1"/>
    </source>
</evidence>
<reference evidence="5" key="1">
    <citation type="submission" date="2016-06" db="UniProtKB">
        <authorList>
            <consortium name="WormBaseParasite"/>
        </authorList>
    </citation>
    <scope>IDENTIFICATION</scope>
</reference>
<evidence type="ECO:0000313" key="5">
    <source>
        <dbReference type="WBParaSite" id="SSLN_0001903001-mRNA-1"/>
    </source>
</evidence>
<accession>A0A183TPE4</accession>
<dbReference type="Proteomes" id="UP000275846">
    <property type="component" value="Unassembled WGS sequence"/>
</dbReference>
<dbReference type="WBParaSite" id="SSLN_0001903001-mRNA-1">
    <property type="protein sequence ID" value="SSLN_0001903001-mRNA-1"/>
    <property type="gene ID" value="SSLN_0001903001"/>
</dbReference>
<dbReference type="InterPro" id="IPR000467">
    <property type="entry name" value="G_patch_dom"/>
</dbReference>
<organism evidence="5">
    <name type="scientific">Schistocephalus solidus</name>
    <name type="common">Tapeworm</name>
    <dbReference type="NCBI Taxonomy" id="70667"/>
    <lineage>
        <taxon>Eukaryota</taxon>
        <taxon>Metazoa</taxon>
        <taxon>Spiralia</taxon>
        <taxon>Lophotrochozoa</taxon>
        <taxon>Platyhelminthes</taxon>
        <taxon>Cestoda</taxon>
        <taxon>Eucestoda</taxon>
        <taxon>Diphyllobothriidea</taxon>
        <taxon>Diphyllobothriidae</taxon>
        <taxon>Schistocephalus</taxon>
    </lineage>
</organism>
<evidence type="ECO:0000256" key="1">
    <source>
        <dbReference type="SAM" id="MobiDB-lite"/>
    </source>
</evidence>
<dbReference type="InterPro" id="IPR040052">
    <property type="entry name" value="RBM17"/>
</dbReference>
<gene>
    <name evidence="3" type="ORF">SSLN_LOCUS18342</name>
</gene>
<dbReference type="PROSITE" id="PS50174">
    <property type="entry name" value="G_PATCH"/>
    <property type="match status" value="1"/>
</dbReference>
<dbReference type="SMART" id="SM00443">
    <property type="entry name" value="G_patch"/>
    <property type="match status" value="1"/>
</dbReference>
<feature type="region of interest" description="Disordered" evidence="1">
    <location>
        <begin position="17"/>
        <end position="82"/>
    </location>
</feature>
<proteinExistence type="predicted"/>
<reference evidence="3 4" key="2">
    <citation type="submission" date="2018-11" db="EMBL/GenBank/DDBJ databases">
        <authorList>
            <consortium name="Pathogen Informatics"/>
        </authorList>
    </citation>
    <scope>NUCLEOTIDE SEQUENCE [LARGE SCALE GENOMIC DNA]</scope>
    <source>
        <strain evidence="3 4">NST_G2</strain>
    </source>
</reference>
<name>A0A183TPE4_SCHSO</name>
<evidence type="ECO:0000313" key="4">
    <source>
        <dbReference type="Proteomes" id="UP000275846"/>
    </source>
</evidence>
<keyword evidence="4" id="KW-1185">Reference proteome</keyword>
<dbReference type="OrthoDB" id="5411533at2759"/>
<dbReference type="GO" id="GO:0003676">
    <property type="term" value="F:nucleic acid binding"/>
    <property type="evidence" value="ECO:0007669"/>
    <property type="project" value="InterPro"/>
</dbReference>
<dbReference type="PANTHER" id="PTHR13288">
    <property type="entry name" value="SPLICING FACTOR 45 SPF45"/>
    <property type="match status" value="1"/>
</dbReference>
<dbReference type="EMBL" id="UYSU01044208">
    <property type="protein sequence ID" value="VDM04728.1"/>
    <property type="molecule type" value="Genomic_DNA"/>
</dbReference>
<dbReference type="AlphaFoldDB" id="A0A183TPE4"/>
<feature type="compositionally biased region" description="Basic residues" evidence="1">
    <location>
        <begin position="55"/>
        <end position="71"/>
    </location>
</feature>
<dbReference type="GO" id="GO:0045292">
    <property type="term" value="P:mRNA cis splicing, via spliceosome"/>
    <property type="evidence" value="ECO:0007669"/>
    <property type="project" value="InterPro"/>
</dbReference>
<dbReference type="GO" id="GO:0000380">
    <property type="term" value="P:alternative mRNA splicing, via spliceosome"/>
    <property type="evidence" value="ECO:0007669"/>
    <property type="project" value="TreeGrafter"/>
</dbReference>
<dbReference type="GO" id="GO:0071011">
    <property type="term" value="C:precatalytic spliceosome"/>
    <property type="evidence" value="ECO:0007669"/>
    <property type="project" value="TreeGrafter"/>
</dbReference>
<sequence>MYAVERALAAARAVEYNTTGGNAPSGVGAASGMCRRPVLSDGSSDSEAEEDDNRRRRRGGGRRAGHHHHSVRGSAPVGGAAIAPPSSLLEDVVVAPDPASLATGTGAQSNDSAKPEIDDAEVKAIGDKFGIFLASLLAFSRQIRNAVAAKMMARMGHRDGQGLGREGQGMSSALVVEKTSRRGGKIIHERDRQRAAAGQQGDAAPAEGAQVTTFPLAPAHATNHPRIVVFVSVLSEVNGGTD</sequence>
<dbReference type="STRING" id="70667.A0A183TPE4"/>
<evidence type="ECO:0000259" key="2">
    <source>
        <dbReference type="PROSITE" id="PS50174"/>
    </source>
</evidence>
<dbReference type="Pfam" id="PF01585">
    <property type="entry name" value="G-patch"/>
    <property type="match status" value="1"/>
</dbReference>
<protein>
    <submittedName>
        <fullName evidence="5">G-patch domain-containing protein</fullName>
    </submittedName>
</protein>